<gene>
    <name evidence="2" type="ORF">SPRG_01071</name>
</gene>
<accession>A0A067CWW3</accession>
<organism evidence="2 3">
    <name type="scientific">Saprolegnia parasitica (strain CBS 223.65)</name>
    <dbReference type="NCBI Taxonomy" id="695850"/>
    <lineage>
        <taxon>Eukaryota</taxon>
        <taxon>Sar</taxon>
        <taxon>Stramenopiles</taxon>
        <taxon>Oomycota</taxon>
        <taxon>Saprolegniomycetes</taxon>
        <taxon>Saprolegniales</taxon>
        <taxon>Saprolegniaceae</taxon>
        <taxon>Saprolegnia</taxon>
    </lineage>
</organism>
<evidence type="ECO:0000313" key="2">
    <source>
        <dbReference type="EMBL" id="KDO35008.1"/>
    </source>
</evidence>
<dbReference type="VEuPathDB" id="FungiDB:SPRG_01071"/>
<name>A0A067CWW3_SAPPC</name>
<keyword evidence="3" id="KW-1185">Reference proteome</keyword>
<feature type="region of interest" description="Disordered" evidence="1">
    <location>
        <begin position="24"/>
        <end position="60"/>
    </location>
</feature>
<dbReference type="RefSeq" id="XP_012194661.1">
    <property type="nucleotide sequence ID" value="XM_012339271.1"/>
</dbReference>
<sequence length="83" mass="8928">MHLENARLMRDRANVVSYLHRKASDVSSITSHSAAGSPVSGSEVDMSFRESFGSDDSGRRRLSADFSGGLLEVSDAHASLLEC</sequence>
<dbReference type="EMBL" id="KK583190">
    <property type="protein sequence ID" value="KDO35008.1"/>
    <property type="molecule type" value="Genomic_DNA"/>
</dbReference>
<dbReference type="Proteomes" id="UP000030745">
    <property type="component" value="Unassembled WGS sequence"/>
</dbReference>
<evidence type="ECO:0000256" key="1">
    <source>
        <dbReference type="SAM" id="MobiDB-lite"/>
    </source>
</evidence>
<feature type="compositionally biased region" description="Polar residues" evidence="1">
    <location>
        <begin position="25"/>
        <end position="34"/>
    </location>
</feature>
<dbReference type="GeneID" id="24123682"/>
<dbReference type="KEGG" id="spar:SPRG_01071"/>
<dbReference type="AlphaFoldDB" id="A0A067CWW3"/>
<evidence type="ECO:0000313" key="3">
    <source>
        <dbReference type="Proteomes" id="UP000030745"/>
    </source>
</evidence>
<proteinExistence type="predicted"/>
<dbReference type="STRING" id="695850.A0A067CWW3"/>
<protein>
    <submittedName>
        <fullName evidence="2">Uncharacterized protein</fullName>
    </submittedName>
</protein>
<reference evidence="2 3" key="1">
    <citation type="journal article" date="2013" name="PLoS Genet.">
        <title>Distinctive expansion of potential virulence genes in the genome of the oomycete fish pathogen Saprolegnia parasitica.</title>
        <authorList>
            <person name="Jiang R.H."/>
            <person name="de Bruijn I."/>
            <person name="Haas B.J."/>
            <person name="Belmonte R."/>
            <person name="Lobach L."/>
            <person name="Christie J."/>
            <person name="van den Ackerveken G."/>
            <person name="Bottin A."/>
            <person name="Bulone V."/>
            <person name="Diaz-Moreno S.M."/>
            <person name="Dumas B."/>
            <person name="Fan L."/>
            <person name="Gaulin E."/>
            <person name="Govers F."/>
            <person name="Grenville-Briggs L.J."/>
            <person name="Horner N.R."/>
            <person name="Levin J.Z."/>
            <person name="Mammella M."/>
            <person name="Meijer H.J."/>
            <person name="Morris P."/>
            <person name="Nusbaum C."/>
            <person name="Oome S."/>
            <person name="Phillips A.J."/>
            <person name="van Rooyen D."/>
            <person name="Rzeszutek E."/>
            <person name="Saraiva M."/>
            <person name="Secombes C.J."/>
            <person name="Seidl M.F."/>
            <person name="Snel B."/>
            <person name="Stassen J.H."/>
            <person name="Sykes S."/>
            <person name="Tripathy S."/>
            <person name="van den Berg H."/>
            <person name="Vega-Arreguin J.C."/>
            <person name="Wawra S."/>
            <person name="Young S.K."/>
            <person name="Zeng Q."/>
            <person name="Dieguez-Uribeondo J."/>
            <person name="Russ C."/>
            <person name="Tyler B.M."/>
            <person name="van West P."/>
        </authorList>
    </citation>
    <scope>NUCLEOTIDE SEQUENCE [LARGE SCALE GENOMIC DNA]</scope>
    <source>
        <strain evidence="2 3">CBS 223.65</strain>
    </source>
</reference>